<feature type="domain" description="DUF5643" evidence="3">
    <location>
        <begin position="231"/>
        <end position="345"/>
    </location>
</feature>
<dbReference type="InterPro" id="IPR040680">
    <property type="entry name" value="DUF5643"/>
</dbReference>
<proteinExistence type="predicted"/>
<evidence type="ECO:0008006" key="6">
    <source>
        <dbReference type="Google" id="ProtNLM"/>
    </source>
</evidence>
<keyword evidence="5" id="KW-1185">Reference proteome</keyword>
<protein>
    <recommendedName>
        <fullName evidence="6">DUF4179 domain-containing protein</fullName>
    </recommendedName>
</protein>
<evidence type="ECO:0000259" key="3">
    <source>
        <dbReference type="Pfam" id="PF18705"/>
    </source>
</evidence>
<feature type="domain" description="DUF4179" evidence="2">
    <location>
        <begin position="54"/>
        <end position="142"/>
    </location>
</feature>
<comment type="caution">
    <text evidence="4">The sequence shown here is derived from an EMBL/GenBank/DDBJ whole genome shotgun (WGS) entry which is preliminary data.</text>
</comment>
<dbReference type="RefSeq" id="WP_307256184.1">
    <property type="nucleotide sequence ID" value="NZ_JAUSUC010000004.1"/>
</dbReference>
<keyword evidence="1" id="KW-0472">Membrane</keyword>
<keyword evidence="1" id="KW-0812">Transmembrane</keyword>
<dbReference type="AlphaFoldDB" id="A0AAJ1T1G1"/>
<organism evidence="4 5">
    <name type="scientific">Oikeobacillus pervagus</name>
    <dbReference type="NCBI Taxonomy" id="1325931"/>
    <lineage>
        <taxon>Bacteria</taxon>
        <taxon>Bacillati</taxon>
        <taxon>Bacillota</taxon>
        <taxon>Bacilli</taxon>
        <taxon>Bacillales</taxon>
        <taxon>Bacillaceae</taxon>
        <taxon>Oikeobacillus</taxon>
    </lineage>
</organism>
<accession>A0AAJ1T1G1</accession>
<reference evidence="4" key="1">
    <citation type="submission" date="2023-07" db="EMBL/GenBank/DDBJ databases">
        <title>Genomic Encyclopedia of Type Strains, Phase IV (KMG-IV): sequencing the most valuable type-strain genomes for metagenomic binning, comparative biology and taxonomic classification.</title>
        <authorList>
            <person name="Goeker M."/>
        </authorList>
    </citation>
    <scope>NUCLEOTIDE SEQUENCE</scope>
    <source>
        <strain evidence="4">DSM 23947</strain>
    </source>
</reference>
<dbReference type="Proteomes" id="UP001237207">
    <property type="component" value="Unassembled WGS sequence"/>
</dbReference>
<name>A0AAJ1T1G1_9BACI</name>
<dbReference type="Gene3D" id="2.60.40.1630">
    <property type="entry name" value="bacillus anthracis domain"/>
    <property type="match status" value="1"/>
</dbReference>
<sequence>MEKKDFNLEEKDIYKLLNGIKMDESEWEGVEMEISPLQKKRIKNNLKRRINASKKRKRVKYASGAAAIGLAAMIGIGAISPTFAENIPVIGSVLQALNGDKGDYAKYSQILDQGVTDNGLTLMINEVVADESKLMIGYTIKSDQKFDDEMVGGLTHGDIKINGKSFWASGGGTGKLKNSYTYVGSDEFDISSLDVADKFNVSLNVRELAGVKGKWKFAFDVSKNEISQKTVVFKPNQKVKFPKSAINIDKVVFSPIGSYIYLSGKYRGDKAGAHGIFEYSDWFAFDDKGNELTQVAIGAGSADRKSFHSQMEYSRVKEIPKSLTIIPVDIAPSGGGGVDEDGNEYSYKGKEPNEVRKPLDRHFPMELQQGKLGKITIKEMITENNQTKVIYTVEGRLPTYQANSLTFEDEHGNVVENEVMPGNSKNEFIQVLPALDAHKRYQAVTHDFSHMKINEDLIFTIKLK</sequence>
<dbReference type="Pfam" id="PF13786">
    <property type="entry name" value="DUF4179"/>
    <property type="match status" value="1"/>
</dbReference>
<gene>
    <name evidence="4" type="ORF">J2S13_000590</name>
</gene>
<evidence type="ECO:0000313" key="5">
    <source>
        <dbReference type="Proteomes" id="UP001237207"/>
    </source>
</evidence>
<dbReference type="Gene3D" id="2.60.40.1640">
    <property type="entry name" value="Conserved domain protein"/>
    <property type="match status" value="1"/>
</dbReference>
<feature type="transmembrane region" description="Helical" evidence="1">
    <location>
        <begin position="59"/>
        <end position="79"/>
    </location>
</feature>
<dbReference type="InterPro" id="IPR025436">
    <property type="entry name" value="DUF4179"/>
</dbReference>
<dbReference type="Pfam" id="PF18705">
    <property type="entry name" value="DUF5643"/>
    <property type="match status" value="1"/>
</dbReference>
<evidence type="ECO:0000256" key="1">
    <source>
        <dbReference type="SAM" id="Phobius"/>
    </source>
</evidence>
<dbReference type="EMBL" id="JAUSUC010000004">
    <property type="protein sequence ID" value="MDQ0214194.1"/>
    <property type="molecule type" value="Genomic_DNA"/>
</dbReference>
<keyword evidence="1" id="KW-1133">Transmembrane helix</keyword>
<evidence type="ECO:0000259" key="2">
    <source>
        <dbReference type="Pfam" id="PF13786"/>
    </source>
</evidence>
<evidence type="ECO:0000313" key="4">
    <source>
        <dbReference type="EMBL" id="MDQ0214194.1"/>
    </source>
</evidence>